<proteinExistence type="predicted"/>
<comment type="caution">
    <text evidence="1">The sequence shown here is derived from an EMBL/GenBank/DDBJ whole genome shotgun (WGS) entry which is preliminary data.</text>
</comment>
<organism evidence="1 2">
    <name type="scientific">Melia azedarach</name>
    <name type="common">Chinaberry tree</name>
    <dbReference type="NCBI Taxonomy" id="155640"/>
    <lineage>
        <taxon>Eukaryota</taxon>
        <taxon>Viridiplantae</taxon>
        <taxon>Streptophyta</taxon>
        <taxon>Embryophyta</taxon>
        <taxon>Tracheophyta</taxon>
        <taxon>Spermatophyta</taxon>
        <taxon>Magnoliopsida</taxon>
        <taxon>eudicotyledons</taxon>
        <taxon>Gunneridae</taxon>
        <taxon>Pentapetalae</taxon>
        <taxon>rosids</taxon>
        <taxon>malvids</taxon>
        <taxon>Sapindales</taxon>
        <taxon>Meliaceae</taxon>
        <taxon>Melia</taxon>
    </lineage>
</organism>
<evidence type="ECO:0000313" key="2">
    <source>
        <dbReference type="Proteomes" id="UP001164539"/>
    </source>
</evidence>
<sequence length="775" mass="82892">MTVPNFSFLLLFFTLISLSITPIFAAKKSYIVYLGRHPHKVGPSAVDLSYARNAHYELLGSCLGSVQQAKDSIFYSYNRFINGFAAVMDEEHAQMLGKNPNVVSVFLNKGRKLHTTRSWDFLGLEKNNVIPSNSAWKTARFGEDTIIGTLDTGVWPESKSFSDEGMGPLPSKWRGFCQNDTTYGVKCNRKLIGMRFFNQGYISYVQTFNSSFTASPEISTARDLEGHGSHTLSTAGGNFVANVSVLGNGYGTAKGGSPKSRVAAYKVCWEPIFGQGCFDADILAGFEAAIADGVDVISVSLGGGASEFFDDALAIGSFHAMMRGIVVVASAGNSGPTPASATNLSPWLLTVGASTIDRDFASYITLGNKKILKGASLSAKGTLSKNSYPLISGADARVANATTEDANTCKTGTIDPTKIKGKILICLTGDSGTFEMGSIAAEGGAVGLILANNEFDGNELNARADLLPTANINFADGQSIFTYINSNKNAAVASMSGTVTELNTKPSPEMASFSSRGPNQIEPFVIKPDVTAPGVNVIAAYSEGVSPSGAYTDKRRFPYNSLSGTSMACPHVSGIVGLLKTLHPDWSPAAIRSAIMTTAISDVNKQPILDSTKVPATPFAYGAGQVNPNNALDPGLVYELNVDDYLSYLCSRHYNHTMIDKFSYPEKYICPPSFNIADFNYPSIAIPSLNGTFTVTRRAKNVAKPGTYKALVKAPARVSVIVEPNTLSFTKVGEELPFKVIFNPVSNVKNKDYAFGDITWSDGIHNVRSPIAVKL</sequence>
<dbReference type="EMBL" id="CM051395">
    <property type="protein sequence ID" value="KAJ4725399.1"/>
    <property type="molecule type" value="Genomic_DNA"/>
</dbReference>
<reference evidence="1 2" key="1">
    <citation type="journal article" date="2023" name="Science">
        <title>Complex scaffold remodeling in plant triterpene biosynthesis.</title>
        <authorList>
            <person name="De La Pena R."/>
            <person name="Hodgson H."/>
            <person name="Liu J.C."/>
            <person name="Stephenson M.J."/>
            <person name="Martin A.C."/>
            <person name="Owen C."/>
            <person name="Harkess A."/>
            <person name="Leebens-Mack J."/>
            <person name="Jimenez L.E."/>
            <person name="Osbourn A."/>
            <person name="Sattely E.S."/>
        </authorList>
    </citation>
    <scope>NUCLEOTIDE SEQUENCE [LARGE SCALE GENOMIC DNA]</scope>
    <source>
        <strain evidence="2">cv. JPN11</strain>
        <tissue evidence="1">Leaf</tissue>
    </source>
</reference>
<gene>
    <name evidence="1" type="ORF">OWV82_004276</name>
</gene>
<protein>
    <submittedName>
        <fullName evidence="1">Subtilisin-like protease</fullName>
    </submittedName>
</protein>
<dbReference type="Proteomes" id="UP001164539">
    <property type="component" value="Chromosome 2"/>
</dbReference>
<evidence type="ECO:0000313" key="1">
    <source>
        <dbReference type="EMBL" id="KAJ4725399.1"/>
    </source>
</evidence>
<keyword evidence="2" id="KW-1185">Reference proteome</keyword>
<accession>A0ACC1YQV9</accession>
<name>A0ACC1YQV9_MELAZ</name>